<gene>
    <name evidence="4" type="ORF">SRB5_47170</name>
</gene>
<dbReference type="GO" id="GO:0016787">
    <property type="term" value="F:hydrolase activity"/>
    <property type="evidence" value="ECO:0007669"/>
    <property type="project" value="UniProtKB-KW"/>
</dbReference>
<dbReference type="RefSeq" id="WP_153455345.1">
    <property type="nucleotide sequence ID" value="NZ_WEGJ01000022.1"/>
</dbReference>
<dbReference type="CDD" id="cd05829">
    <property type="entry name" value="Sortase_F"/>
    <property type="match status" value="1"/>
</dbReference>
<feature type="compositionally biased region" description="Low complexity" evidence="2">
    <location>
        <begin position="9"/>
        <end position="34"/>
    </location>
</feature>
<keyword evidence="3" id="KW-1133">Transmembrane helix</keyword>
<evidence type="ECO:0000313" key="5">
    <source>
        <dbReference type="Proteomes" id="UP000466345"/>
    </source>
</evidence>
<dbReference type="Gene3D" id="2.40.260.10">
    <property type="entry name" value="Sortase"/>
    <property type="match status" value="1"/>
</dbReference>
<comment type="caution">
    <text evidence="4">The sequence shown here is derived from an EMBL/GenBank/DDBJ whole genome shotgun (WGS) entry which is preliminary data.</text>
</comment>
<evidence type="ECO:0000256" key="1">
    <source>
        <dbReference type="ARBA" id="ARBA00022801"/>
    </source>
</evidence>
<evidence type="ECO:0000256" key="2">
    <source>
        <dbReference type="SAM" id="MobiDB-lite"/>
    </source>
</evidence>
<keyword evidence="3" id="KW-0472">Membrane</keyword>
<dbReference type="Proteomes" id="UP000466345">
    <property type="component" value="Unassembled WGS sequence"/>
</dbReference>
<keyword evidence="3" id="KW-0812">Transmembrane</keyword>
<dbReference type="SUPFAM" id="SSF63817">
    <property type="entry name" value="Sortase"/>
    <property type="match status" value="1"/>
</dbReference>
<proteinExistence type="predicted"/>
<dbReference type="InterPro" id="IPR005754">
    <property type="entry name" value="Sortase"/>
</dbReference>
<dbReference type="InterPro" id="IPR042001">
    <property type="entry name" value="Sortase_F"/>
</dbReference>
<keyword evidence="5" id="KW-1185">Reference proteome</keyword>
<evidence type="ECO:0008006" key="6">
    <source>
        <dbReference type="Google" id="ProtNLM"/>
    </source>
</evidence>
<feature type="transmembrane region" description="Helical" evidence="3">
    <location>
        <begin position="43"/>
        <end position="62"/>
    </location>
</feature>
<dbReference type="AlphaFoldDB" id="A0A7K0CM37"/>
<organism evidence="4 5">
    <name type="scientific">Streptomyces smaragdinus</name>
    <dbReference type="NCBI Taxonomy" id="2585196"/>
    <lineage>
        <taxon>Bacteria</taxon>
        <taxon>Bacillati</taxon>
        <taxon>Actinomycetota</taxon>
        <taxon>Actinomycetes</taxon>
        <taxon>Kitasatosporales</taxon>
        <taxon>Streptomycetaceae</taxon>
        <taxon>Streptomyces</taxon>
    </lineage>
</organism>
<evidence type="ECO:0000256" key="3">
    <source>
        <dbReference type="SAM" id="Phobius"/>
    </source>
</evidence>
<dbReference type="Pfam" id="PF04203">
    <property type="entry name" value="Sortase"/>
    <property type="match status" value="1"/>
</dbReference>
<keyword evidence="1" id="KW-0378">Hydrolase</keyword>
<accession>A0A7K0CM37</accession>
<protein>
    <recommendedName>
        <fullName evidence="6">Class F sortase</fullName>
    </recommendedName>
</protein>
<evidence type="ECO:0000313" key="4">
    <source>
        <dbReference type="EMBL" id="MQY14549.1"/>
    </source>
</evidence>
<dbReference type="InterPro" id="IPR023365">
    <property type="entry name" value="Sortase_dom-sf"/>
</dbReference>
<sequence>MPDRRRCALRSAPRRPAGGPGPRKTAARARQPLSRARRLRRTLLAVAALITAVTVAVTLTGGGDEPPRRRKRAAVTALGPSRPVSLRIDSIGLTARVTPLGLTPAGALDAPPKKQLDTTGWYRGSVTPGERGSAVVVGHVDSARRRSVFFRLSELAPGRRIAVRRADGSTARFTVDSRDYIRAADFPGRRIVTRTGPPGLWLITCAPPYNARTKTYESTLLVHARLTGTTPAPA</sequence>
<dbReference type="EMBL" id="WEGJ01000022">
    <property type="protein sequence ID" value="MQY14549.1"/>
    <property type="molecule type" value="Genomic_DNA"/>
</dbReference>
<feature type="region of interest" description="Disordered" evidence="2">
    <location>
        <begin position="1"/>
        <end position="35"/>
    </location>
</feature>
<dbReference type="OrthoDB" id="525039at2"/>
<reference evidence="4 5" key="1">
    <citation type="submission" date="2019-10" db="EMBL/GenBank/DDBJ databases">
        <title>Streptomyces smaragdinus sp. nov. and Streptomyces fabii sp. nov., isolated from the gut of fungus growing-termite Macrotermes natalensis.</title>
        <authorList>
            <person name="Schwitalla J."/>
            <person name="Benndorf R."/>
            <person name="Martin K."/>
            <person name="De Beer W."/>
            <person name="Kaster A.-K."/>
            <person name="Vollmers J."/>
            <person name="Poulsen M."/>
            <person name="Beemelmanns C."/>
        </authorList>
    </citation>
    <scope>NUCLEOTIDE SEQUENCE [LARGE SCALE GENOMIC DNA]</scope>
    <source>
        <strain evidence="4 5">RB5</strain>
    </source>
</reference>
<name>A0A7K0CM37_9ACTN</name>